<dbReference type="EMBL" id="PTJC01000005">
    <property type="protein sequence ID" value="PPK87145.1"/>
    <property type="molecule type" value="Genomic_DNA"/>
</dbReference>
<dbReference type="Proteomes" id="UP000237662">
    <property type="component" value="Unassembled WGS sequence"/>
</dbReference>
<name>A0A2S6I6N8_9BACT</name>
<gene>
    <name evidence="1" type="ORF">CLV84_0079</name>
</gene>
<organism evidence="1 2">
    <name type="scientific">Neolewinella xylanilytica</name>
    <dbReference type="NCBI Taxonomy" id="1514080"/>
    <lineage>
        <taxon>Bacteria</taxon>
        <taxon>Pseudomonadati</taxon>
        <taxon>Bacteroidota</taxon>
        <taxon>Saprospiria</taxon>
        <taxon>Saprospirales</taxon>
        <taxon>Lewinellaceae</taxon>
        <taxon>Neolewinella</taxon>
    </lineage>
</organism>
<dbReference type="Gene3D" id="2.60.40.740">
    <property type="match status" value="1"/>
</dbReference>
<dbReference type="InterPro" id="IPR025667">
    <property type="entry name" value="SprB_repeat"/>
</dbReference>
<accession>A0A2S6I6N8</accession>
<dbReference type="RefSeq" id="WP_170067507.1">
    <property type="nucleotide sequence ID" value="NZ_PTJC01000005.1"/>
</dbReference>
<comment type="caution">
    <text evidence="1">The sequence shown here is derived from an EMBL/GenBank/DDBJ whole genome shotgun (WGS) entry which is preliminary data.</text>
</comment>
<evidence type="ECO:0000313" key="1">
    <source>
        <dbReference type="EMBL" id="PPK87145.1"/>
    </source>
</evidence>
<keyword evidence="2" id="KW-1185">Reference proteome</keyword>
<proteinExistence type="predicted"/>
<protein>
    <submittedName>
        <fullName evidence="1">SprB-like repeat protein</fullName>
    </submittedName>
</protein>
<dbReference type="Pfam" id="PF13573">
    <property type="entry name" value="SprB"/>
    <property type="match status" value="4"/>
</dbReference>
<sequence length="1481" mass="155789">MNITLKRRTSNLALPIFLVCVGLCGGSLSAQTTLFSPLQRTTVAASSTKQLEKVVCDSDAGNVAGFTNINVSNNSFGATPPTGPVAYAARPDTIFLCFNDGITVDFEEGSQILTGDPVPETQSGIGFAFFACNPSVEGNTKADIEGDPCIVDLGFPPYDGEILVGAPSGYYNSPPNYDLNVDNDNLALLTAFGGGAAFSLAPITIDSLNAADPNNAIAIVERETDVTTECINVSTDQNFTVAFLLPIEAQNATQSTTDCSGSFEVLGGVSELRGTADYNISITNTATGAAGSVASGPIRHGDVVSYTVPEAGDYEIVIEDGIGCGYQQTVTHTATCAEPPPSANLTVGAVAIQEVSCPGAADGMLTAAITGGTAPYTVRLISGGGTLLTTETVANDGGIVVFDNLSGGNYQIEAEDATGATVNSNPRLLFLDEDDEFIPFVVDATGGSCAGSIDYALTVEINVNAGSQLITNPTENGYTVNWSTGETTDTIRNVTPGNLYSVTVTNVATGCPVLSQSFRLPARSEVIIAGAPATDDASCRGSSDGTVTLEARGGVPGANGYTFTFSDGETRTGRTVNRADLEPGTYTVIATDSVGCSSSILEGEFVIQTDKEIVPDVTVSDISCFGEVDGSLSVNANVVGTRGATPPFESRLSALDGTVLQAYTNIPVGSPLVYDNLPEGTYLVTVRDQDPAVCITTDTFEIVEPDSLFIEDLIITNFACPDTFGTATVQVSGGTGPYQFRFRNDSLPDPVDSLMTFDSLVVDTNFIGDLQPDTNYVVIVTDARGCIDSTTFRITAPPRAAISPIQTDSVSCTDSSDGQLFAEVTPPPGTTITETVWYRLEPDGSIGEQVDIGTRTTADLEVGFYLFEVTISNNCVSQALGEVASPGLVGLDSVALVQPVCLGDENGSIFLYPSGGTRPYRYDWSVDGAGTTASSLTGLSAGTYSVTITDANNCQPPFDTTFVLEEPVGITGEFTSLVPVSCPDESTTDGSATFSARLTDGSTPTFDFYWSSGDTTENRIEATVTDLSRGPITVTVTDGLCPQQFTDTIPSPPEFTFDQEIVDASCNGQQNGSATVIVEGGTPGYTYDWTARPESGNAITGVGAGTYEVNISDANGCVATPQELTILEPDALVLAIDDELTTPTVTCNGDADGRLAVFVSSNNNNAFPDNPYQWTSNVADNDDGVANELAPGTYGVTVTDVEGCQDSLQYTVIEPQPITFAVESIQDPLCFGETTSVMIDTAFGGQASDLDDFTYMLNNDGFLIPVRNPGLAFAGALTVTVFDSVGCSAEQNFTIDQPEEITIDLPNRLIVELGDSLEQLNPVVSPPGNYTYQWTPGTYLSSDSIRNPTVFALGNVNYTFTATNPNGCQAIEDILVEIDPNRNVYIPTAFSPNRDGRNEDFRIFACRGVTAIPLVQIFDRWGGLMFEAENLPVNCLDGTVIWDGQSADGRDANTGVYVYTAEVSFLDGQTLTYRGEISVLR</sequence>
<reference evidence="1 2" key="1">
    <citation type="submission" date="2018-02" db="EMBL/GenBank/DDBJ databases">
        <title>Genomic Encyclopedia of Archaeal and Bacterial Type Strains, Phase II (KMG-II): from individual species to whole genera.</title>
        <authorList>
            <person name="Goeker M."/>
        </authorList>
    </citation>
    <scope>NUCLEOTIDE SEQUENCE [LARGE SCALE GENOMIC DNA]</scope>
    <source>
        <strain evidence="1 2">DSM 29526</strain>
    </source>
</reference>
<evidence type="ECO:0000313" key="2">
    <source>
        <dbReference type="Proteomes" id="UP000237662"/>
    </source>
</evidence>
<dbReference type="Pfam" id="PF13585">
    <property type="entry name" value="CHU_C"/>
    <property type="match status" value="1"/>
</dbReference>